<keyword evidence="7" id="KW-1185">Reference proteome</keyword>
<dbReference type="KEGG" id="apor:DDU33_08635"/>
<dbReference type="EMBL" id="CP029206">
    <property type="protein sequence ID" value="AWI51993.1"/>
    <property type="molecule type" value="Genomic_DNA"/>
</dbReference>
<dbReference type="SUPFAM" id="SSF53955">
    <property type="entry name" value="Lysozyme-like"/>
    <property type="match status" value="1"/>
</dbReference>
<protein>
    <submittedName>
        <fullName evidence="6">Lytic murein transglycosylase</fullName>
    </submittedName>
</protein>
<gene>
    <name evidence="6" type="ORF">DDU33_08635</name>
</gene>
<dbReference type="PANTHER" id="PTHR37423">
    <property type="entry name" value="SOLUBLE LYTIC MUREIN TRANSGLYCOSYLASE-RELATED"/>
    <property type="match status" value="1"/>
</dbReference>
<accession>A0A2U8FM21</accession>
<dbReference type="InterPro" id="IPR037061">
    <property type="entry name" value="Lytic_TGlycoase_superhlx_L_sf"/>
</dbReference>
<dbReference type="Proteomes" id="UP000244920">
    <property type="component" value="Chromosome"/>
</dbReference>
<dbReference type="GO" id="GO:0004553">
    <property type="term" value="F:hydrolase activity, hydrolyzing O-glycosyl compounds"/>
    <property type="evidence" value="ECO:0007669"/>
    <property type="project" value="InterPro"/>
</dbReference>
<dbReference type="GO" id="GO:0042597">
    <property type="term" value="C:periplasmic space"/>
    <property type="evidence" value="ECO:0007669"/>
    <property type="project" value="InterPro"/>
</dbReference>
<dbReference type="PANTHER" id="PTHR37423:SF5">
    <property type="entry name" value="SOLUBLE LYTIC MUREIN TRANSGLYCOSYLASE"/>
    <property type="match status" value="1"/>
</dbReference>
<evidence type="ECO:0000259" key="5">
    <source>
        <dbReference type="Pfam" id="PF14718"/>
    </source>
</evidence>
<feature type="chain" id="PRO_5016025255" evidence="3">
    <location>
        <begin position="20"/>
        <end position="714"/>
    </location>
</feature>
<dbReference type="SUPFAM" id="SSF48435">
    <property type="entry name" value="Bacterial muramidases"/>
    <property type="match status" value="1"/>
</dbReference>
<dbReference type="Gene3D" id="1.10.1240.20">
    <property type="entry name" value="Lytic transglycosylase, superhelical linker domain"/>
    <property type="match status" value="1"/>
</dbReference>
<dbReference type="GO" id="GO:0000270">
    <property type="term" value="P:peptidoglycan metabolic process"/>
    <property type="evidence" value="ECO:0007669"/>
    <property type="project" value="InterPro"/>
</dbReference>
<dbReference type="GO" id="GO:0008933">
    <property type="term" value="F:peptidoglycan lytic transglycosylase activity"/>
    <property type="evidence" value="ECO:0007669"/>
    <property type="project" value="InterPro"/>
</dbReference>
<evidence type="ECO:0000256" key="1">
    <source>
        <dbReference type="ARBA" id="ARBA00007734"/>
    </source>
</evidence>
<feature type="domain" description="Lytic transglycosylase superhelical linker" evidence="5">
    <location>
        <begin position="480"/>
        <end position="541"/>
    </location>
</feature>
<dbReference type="PROSITE" id="PS00922">
    <property type="entry name" value="TRANSGLYCOSYLASE"/>
    <property type="match status" value="1"/>
</dbReference>
<dbReference type="CDD" id="cd13401">
    <property type="entry name" value="Slt70-like"/>
    <property type="match status" value="1"/>
</dbReference>
<name>A0A2U8FM21_9PAST</name>
<dbReference type="InterPro" id="IPR000189">
    <property type="entry name" value="Transglyc_AS"/>
</dbReference>
<proteinExistence type="inferred from homology"/>
<keyword evidence="2 3" id="KW-0732">Signal</keyword>
<feature type="signal peptide" evidence="3">
    <location>
        <begin position="1"/>
        <end position="19"/>
    </location>
</feature>
<reference evidence="7" key="1">
    <citation type="submission" date="2018-05" db="EMBL/GenBank/DDBJ databases">
        <title>Complete genome sequence of Actinobacillus porcitonsillarum reference strain 9953L55 (CCUG 46996).</title>
        <authorList>
            <person name="Dona V."/>
            <person name="Perreten V."/>
        </authorList>
    </citation>
    <scope>NUCLEOTIDE SEQUENCE [LARGE SCALE GENOMIC DNA]</scope>
    <source>
        <strain evidence="7">9953L55</strain>
    </source>
</reference>
<dbReference type="InterPro" id="IPR012289">
    <property type="entry name" value="Lytic_TGlycosylase_superhlx_L"/>
</dbReference>
<evidence type="ECO:0000256" key="2">
    <source>
        <dbReference type="ARBA" id="ARBA00022729"/>
    </source>
</evidence>
<comment type="similarity">
    <text evidence="1">Belongs to the transglycosylase Slt family.</text>
</comment>
<sequence>MWKKSLLALCLFSPLGLMAQASSAAKPLSAQELIQLEQTWQMAQQQEAKQREIQRANFLQLVSLVDANKLTPATLLLAMRLRESLEGYPLMEEADWAVMKAKINAAMYDEAELGAFIAKYPNTAKRNKLDQLPFETLYQKQDFPALIAYAQKVAPTTLTNQCRLFSAQYQLLAEQLQLNPEVEQAGSSTVDSAEMNTLLTEFDHFWQTSTIQVKDSDEKRELEPNYWKNNSGLPSECQGIESYWKDKGLNTADKIKQKALFLFQREGKKGLEGLIIQTQDATLKAWLQAIQTLLNEPTSLQKFVENQLLTPENKVLILTTFPKFVRTLAEQRENPDFSRYQQWAEKWQLSVTEVDSWKVAFISRLFDNVDPIFQLWRDEQLKELKNDNLTERRLRLAINQKEALGSWLELLSDEAKNKVEWRYWQAKQDPKHQHRLLSELAKERGFYPMLAAQMLGQPYQVAMLQAKPLTDEQRSAWKIQLERITELRALNRLNQAKALWIEWLQAVNFEEKLALSEWALQQEWYDLAVEGTIQAKAWDYIPLRLPNAYSNWFDMNLVDKPIQKSFAMAIARQESAWNPQVKSHANAIGLMQMLPTTAQKTAKDNSLPFQSERDLLEPFRNIMLGTTHLTELNAKYPNNRILISAAYNAGASRVEQWLKRAGGRLAFDEFIASIPFMETRGYVQNVLAYDYYYQILQGVKTPVMFTKEEVERKY</sequence>
<evidence type="ECO:0000313" key="7">
    <source>
        <dbReference type="Proteomes" id="UP000244920"/>
    </source>
</evidence>
<feature type="domain" description="Transglycosylase SLT" evidence="4">
    <location>
        <begin position="560"/>
        <end position="664"/>
    </location>
</feature>
<evidence type="ECO:0000259" key="4">
    <source>
        <dbReference type="Pfam" id="PF01464"/>
    </source>
</evidence>
<evidence type="ECO:0000313" key="6">
    <source>
        <dbReference type="EMBL" id="AWI51993.1"/>
    </source>
</evidence>
<dbReference type="InterPro" id="IPR008939">
    <property type="entry name" value="Lytic_TGlycosylase_superhlx_U"/>
</dbReference>
<dbReference type="Gene3D" id="1.10.530.10">
    <property type="match status" value="1"/>
</dbReference>
<dbReference type="InterPro" id="IPR008258">
    <property type="entry name" value="Transglycosylase_SLT_dom_1"/>
</dbReference>
<organism evidence="6 7">
    <name type="scientific">Actinobacillus porcitonsillarum</name>
    <dbReference type="NCBI Taxonomy" id="189834"/>
    <lineage>
        <taxon>Bacteria</taxon>
        <taxon>Pseudomonadati</taxon>
        <taxon>Pseudomonadota</taxon>
        <taxon>Gammaproteobacteria</taxon>
        <taxon>Pasteurellales</taxon>
        <taxon>Pasteurellaceae</taxon>
        <taxon>Actinobacillus</taxon>
    </lineage>
</organism>
<dbReference type="GO" id="GO:0016020">
    <property type="term" value="C:membrane"/>
    <property type="evidence" value="ECO:0007669"/>
    <property type="project" value="InterPro"/>
</dbReference>
<dbReference type="InterPro" id="IPR023346">
    <property type="entry name" value="Lysozyme-like_dom_sf"/>
</dbReference>
<dbReference type="AlphaFoldDB" id="A0A2U8FM21"/>
<dbReference type="Pfam" id="PF14718">
    <property type="entry name" value="SLT_L"/>
    <property type="match status" value="1"/>
</dbReference>
<dbReference type="Gene3D" id="1.25.20.10">
    <property type="entry name" value="Bacterial muramidases"/>
    <property type="match status" value="1"/>
</dbReference>
<dbReference type="RefSeq" id="WP_108925294.1">
    <property type="nucleotide sequence ID" value="NZ_CP029206.1"/>
</dbReference>
<evidence type="ECO:0000256" key="3">
    <source>
        <dbReference type="SAM" id="SignalP"/>
    </source>
</evidence>
<dbReference type="Pfam" id="PF01464">
    <property type="entry name" value="SLT"/>
    <property type="match status" value="1"/>
</dbReference>